<evidence type="ECO:0000256" key="5">
    <source>
        <dbReference type="ARBA" id="ARBA00023002"/>
    </source>
</evidence>
<organism evidence="9 10">
    <name type="scientific">Parachlamydia acanthamoebae</name>
    <dbReference type="NCBI Taxonomy" id="83552"/>
    <lineage>
        <taxon>Bacteria</taxon>
        <taxon>Pseudomonadati</taxon>
        <taxon>Chlamydiota</taxon>
        <taxon>Chlamydiia</taxon>
        <taxon>Parachlamydiales</taxon>
        <taxon>Parachlamydiaceae</taxon>
        <taxon>Parachlamydia</taxon>
    </lineage>
</organism>
<dbReference type="SUPFAM" id="SSF50129">
    <property type="entry name" value="GroES-like"/>
    <property type="match status" value="1"/>
</dbReference>
<feature type="domain" description="Alcohol dehydrogenase-like N-terminal" evidence="8">
    <location>
        <begin position="33"/>
        <end position="136"/>
    </location>
</feature>
<evidence type="ECO:0000256" key="1">
    <source>
        <dbReference type="ARBA" id="ARBA00001947"/>
    </source>
</evidence>
<name>A0A0C1CBE8_9BACT</name>
<evidence type="ECO:0000256" key="6">
    <source>
        <dbReference type="RuleBase" id="RU361277"/>
    </source>
</evidence>
<proteinExistence type="inferred from homology"/>
<evidence type="ECO:0000256" key="2">
    <source>
        <dbReference type="ARBA" id="ARBA00008072"/>
    </source>
</evidence>
<dbReference type="PROSITE" id="PS00059">
    <property type="entry name" value="ADH_ZINC"/>
    <property type="match status" value="1"/>
</dbReference>
<evidence type="ECO:0000256" key="4">
    <source>
        <dbReference type="ARBA" id="ARBA00022833"/>
    </source>
</evidence>
<dbReference type="PANTHER" id="PTHR42813:SF4">
    <property type="entry name" value="NADP-DEPENDENT ISOPROPANOL DEHYDROGENASE"/>
    <property type="match status" value="1"/>
</dbReference>
<dbReference type="Pfam" id="PF00107">
    <property type="entry name" value="ADH_zinc_N"/>
    <property type="match status" value="1"/>
</dbReference>
<dbReference type="PANTHER" id="PTHR42813">
    <property type="entry name" value="ZINC-TYPE ALCOHOL DEHYDROGENASE-LIKE"/>
    <property type="match status" value="1"/>
</dbReference>
<dbReference type="CDD" id="cd08286">
    <property type="entry name" value="FDH_like_ADH2"/>
    <property type="match status" value="1"/>
</dbReference>
<dbReference type="GO" id="GO:0008270">
    <property type="term" value="F:zinc ion binding"/>
    <property type="evidence" value="ECO:0007669"/>
    <property type="project" value="InterPro"/>
</dbReference>
<comment type="cofactor">
    <cofactor evidence="1 6">
        <name>Zn(2+)</name>
        <dbReference type="ChEBI" id="CHEBI:29105"/>
    </cofactor>
</comment>
<dbReference type="Gene3D" id="3.90.180.10">
    <property type="entry name" value="Medium-chain alcohol dehydrogenases, catalytic domain"/>
    <property type="match status" value="1"/>
</dbReference>
<dbReference type="PATRIC" id="fig|83552.4.peg.493"/>
<dbReference type="InterPro" id="IPR036291">
    <property type="entry name" value="NAD(P)-bd_dom_sf"/>
</dbReference>
<dbReference type="InterPro" id="IPR011032">
    <property type="entry name" value="GroES-like_sf"/>
</dbReference>
<dbReference type="AlphaFoldDB" id="A0A0C1CBE8"/>
<comment type="caution">
    <text evidence="9">The sequence shown here is derived from an EMBL/GenBank/DDBJ whole genome shotgun (WGS) entry which is preliminary data.</text>
</comment>
<protein>
    <submittedName>
        <fullName evidence="9">Alcohol dehydrogenase</fullName>
        <ecNumber evidence="9">1.1.1.1</ecNumber>
    </submittedName>
</protein>
<feature type="domain" description="Alcohol dehydrogenase-like C-terminal" evidence="7">
    <location>
        <begin position="184"/>
        <end position="295"/>
    </location>
</feature>
<reference evidence="9 10" key="1">
    <citation type="journal article" date="2014" name="Mol. Biol. Evol.">
        <title>Massive expansion of Ubiquitination-related gene families within the Chlamydiae.</title>
        <authorList>
            <person name="Domman D."/>
            <person name="Collingro A."/>
            <person name="Lagkouvardos I."/>
            <person name="Gehre L."/>
            <person name="Weinmaier T."/>
            <person name="Rattei T."/>
            <person name="Subtil A."/>
            <person name="Horn M."/>
        </authorList>
    </citation>
    <scope>NUCLEOTIDE SEQUENCE [LARGE SCALE GENOMIC DNA]</scope>
    <source>
        <strain evidence="9 10">OEW1</strain>
    </source>
</reference>
<evidence type="ECO:0000256" key="3">
    <source>
        <dbReference type="ARBA" id="ARBA00022723"/>
    </source>
</evidence>
<dbReference type="SUPFAM" id="SSF51735">
    <property type="entry name" value="NAD(P)-binding Rossmann-fold domains"/>
    <property type="match status" value="1"/>
</dbReference>
<evidence type="ECO:0000259" key="8">
    <source>
        <dbReference type="Pfam" id="PF08240"/>
    </source>
</evidence>
<dbReference type="EMBL" id="JSAM01000028">
    <property type="protein sequence ID" value="KIA78265.1"/>
    <property type="molecule type" value="Genomic_DNA"/>
</dbReference>
<dbReference type="InterPro" id="IPR013149">
    <property type="entry name" value="ADH-like_C"/>
</dbReference>
<gene>
    <name evidence="9" type="primary">adh</name>
    <name evidence="9" type="ORF">DB43_EI00100</name>
</gene>
<dbReference type="Proteomes" id="UP000031307">
    <property type="component" value="Unassembled WGS sequence"/>
</dbReference>
<dbReference type="InterPro" id="IPR013154">
    <property type="entry name" value="ADH-like_N"/>
</dbReference>
<evidence type="ECO:0000313" key="10">
    <source>
        <dbReference type="Proteomes" id="UP000031307"/>
    </source>
</evidence>
<evidence type="ECO:0000259" key="7">
    <source>
        <dbReference type="Pfam" id="PF00107"/>
    </source>
</evidence>
<keyword evidence="4 6" id="KW-0862">Zinc</keyword>
<evidence type="ECO:0000313" key="9">
    <source>
        <dbReference type="EMBL" id="KIA78265.1"/>
    </source>
</evidence>
<dbReference type="Gene3D" id="3.40.50.720">
    <property type="entry name" value="NAD(P)-binding Rossmann-like Domain"/>
    <property type="match status" value="1"/>
</dbReference>
<comment type="similarity">
    <text evidence="2 6">Belongs to the zinc-containing alcohol dehydrogenase family.</text>
</comment>
<dbReference type="GO" id="GO:0004022">
    <property type="term" value="F:alcohol dehydrogenase (NAD+) activity"/>
    <property type="evidence" value="ECO:0007669"/>
    <property type="project" value="UniProtKB-EC"/>
</dbReference>
<dbReference type="Pfam" id="PF08240">
    <property type="entry name" value="ADH_N"/>
    <property type="match status" value="1"/>
</dbReference>
<keyword evidence="5 9" id="KW-0560">Oxidoreductase</keyword>
<sequence>MRHEREIMKALVYKGPNKISLEERPKPQIEKSTDCIIKISKTTICGTDLHIIKGEVPTVAKGRILGHEGVGTIEAVGNAVSNFQVHDKVLISCITSCGKCAYCKKQMYSQCEVGGWLLGNKIDGTQAEYVRIPFADTSLHAIPSNVDEDLICLFSDVLPTGYETGVLKGKIKLGDKVAIIGAGPVGLAVLLTAQFYSPSEIVVVDKDNFRLEVAKLQGAKVTINDDGNDVIERVLEMTNQKGFDIVIEAVGKPETFETCQAIVAPGGYIANVGVHGKSVCLHLEKLWNQNITITTGLVDTFSISTLLKTFAAGMLKPGVLITHHFDLTNVIKAYEVFADAANQHALKVILETHP</sequence>
<dbReference type="EC" id="1.1.1.1" evidence="9"/>
<dbReference type="InterPro" id="IPR002328">
    <property type="entry name" value="ADH_Zn_CS"/>
</dbReference>
<keyword evidence="3 6" id="KW-0479">Metal-binding</keyword>
<accession>A0A0C1CBE8</accession>